<evidence type="ECO:0000313" key="1">
    <source>
        <dbReference type="EMBL" id="SMO54788.1"/>
    </source>
</evidence>
<dbReference type="SUPFAM" id="SSF56112">
    <property type="entry name" value="Protein kinase-like (PK-like)"/>
    <property type="match status" value="1"/>
</dbReference>
<dbReference type="PANTHER" id="PTHR43883:SF1">
    <property type="entry name" value="GLUCONOKINASE"/>
    <property type="match status" value="1"/>
</dbReference>
<dbReference type="OrthoDB" id="9810277at2"/>
<sequence>MDNREASSSGPDPGLLHFLEQPASYPHAPEEVHHIQTHISHVFIAPPYVYKLKKPVDFGFLDYSSLAKRKKYCYREVELNRRLTDDVYLGVVGIAGKHGDYRIIPLEEEGEAETVAEYAVKMRKLSDQYFLQFHIENGTLTVDKLNRVADKLARFYQEQQDEALARWGSIEQIKVNTDENFQQTRQFISDTIDRPAYDVITYYTNTYFQEHESLFLKRQEQGRIIDGHGDLHLDHIYISPEKVMVYDCIEFNDRFRYGDLAADLAFLAMDLDFNDCWEQERHFVDRMARMLGDDDLIRIINFYKCYRAYVKGKVKSLQSTEHEVPVAERERARRLATRYFNLSLRYALAGSDVLVLIVMGRVGTGKSTLSKHLSEKLGMPRFSSDYIRKRSMDQPLTERTPASRRNKLYSREQSAKTYATLRAKAANAGNSMILDATFSKIEERRRLTRELESEGIDYIFIEVRAADAIIKERLKAREEQPGIISDARLEDFKSLSRGYEPPVELQDNHSVRVDSGQPVEESIRELYTRLAERNLKIN</sequence>
<name>A0A521C5U7_9BACT</name>
<dbReference type="Gene3D" id="3.40.50.300">
    <property type="entry name" value="P-loop containing nucleotide triphosphate hydrolases"/>
    <property type="match status" value="1"/>
</dbReference>
<dbReference type="InterPro" id="IPR052732">
    <property type="entry name" value="Cell-binding_unc_protein"/>
</dbReference>
<accession>A0A521C5U7</accession>
<dbReference type="Pfam" id="PF13671">
    <property type="entry name" value="AAA_33"/>
    <property type="match status" value="1"/>
</dbReference>
<dbReference type="PANTHER" id="PTHR43883">
    <property type="entry name" value="SLR0207 PROTEIN"/>
    <property type="match status" value="1"/>
</dbReference>
<dbReference type="RefSeq" id="WP_142713832.1">
    <property type="nucleotide sequence ID" value="NZ_FXTH01000005.1"/>
</dbReference>
<dbReference type="InterPro" id="IPR027417">
    <property type="entry name" value="P-loop_NTPase"/>
</dbReference>
<protein>
    <recommendedName>
        <fullName evidence="3">Aminoglycoside phosphotransferase domain-containing protein</fullName>
    </recommendedName>
</protein>
<dbReference type="Gene3D" id="3.90.1200.10">
    <property type="match status" value="1"/>
</dbReference>
<dbReference type="InterPro" id="IPR011009">
    <property type="entry name" value="Kinase-like_dom_sf"/>
</dbReference>
<gene>
    <name evidence="1" type="ORF">SAMN06265218_10570</name>
</gene>
<reference evidence="1 2" key="1">
    <citation type="submission" date="2017-05" db="EMBL/GenBank/DDBJ databases">
        <authorList>
            <person name="Varghese N."/>
            <person name="Submissions S."/>
        </authorList>
    </citation>
    <scope>NUCLEOTIDE SEQUENCE [LARGE SCALE GENOMIC DNA]</scope>
    <source>
        <strain evidence="1 2">DSM 21194</strain>
    </source>
</reference>
<dbReference type="SUPFAM" id="SSF52540">
    <property type="entry name" value="P-loop containing nucleoside triphosphate hydrolases"/>
    <property type="match status" value="1"/>
</dbReference>
<proteinExistence type="predicted"/>
<dbReference type="AlphaFoldDB" id="A0A521C5U7"/>
<dbReference type="Proteomes" id="UP000317593">
    <property type="component" value="Unassembled WGS sequence"/>
</dbReference>
<evidence type="ECO:0008006" key="3">
    <source>
        <dbReference type="Google" id="ProtNLM"/>
    </source>
</evidence>
<organism evidence="1 2">
    <name type="scientific">Fodinibius sediminis</name>
    <dbReference type="NCBI Taxonomy" id="1214077"/>
    <lineage>
        <taxon>Bacteria</taxon>
        <taxon>Pseudomonadati</taxon>
        <taxon>Balneolota</taxon>
        <taxon>Balneolia</taxon>
        <taxon>Balneolales</taxon>
        <taxon>Balneolaceae</taxon>
        <taxon>Fodinibius</taxon>
    </lineage>
</organism>
<keyword evidence="2" id="KW-1185">Reference proteome</keyword>
<dbReference type="EMBL" id="FXTH01000005">
    <property type="protein sequence ID" value="SMO54788.1"/>
    <property type="molecule type" value="Genomic_DNA"/>
</dbReference>
<evidence type="ECO:0000313" key="2">
    <source>
        <dbReference type="Proteomes" id="UP000317593"/>
    </source>
</evidence>